<dbReference type="PROSITE" id="PS51393">
    <property type="entry name" value="LIPOXYGENASE_3"/>
    <property type="match status" value="1"/>
</dbReference>
<feature type="domain" description="Lipoxygenase" evidence="7">
    <location>
        <begin position="133"/>
        <end position="725"/>
    </location>
</feature>
<dbReference type="Gene3D" id="3.10.450.60">
    <property type="match status" value="1"/>
</dbReference>
<dbReference type="Pfam" id="PF01477">
    <property type="entry name" value="PLAT"/>
    <property type="match status" value="1"/>
</dbReference>
<dbReference type="GO" id="GO:0016702">
    <property type="term" value="F:oxidoreductase activity, acting on single donors with incorporation of molecular oxygen, incorporation of two atoms of oxygen"/>
    <property type="evidence" value="ECO:0007669"/>
    <property type="project" value="InterPro"/>
</dbReference>
<sequence>MGGTSTKIAFEVCVVSGDYSGDELGPGVNMVMFDHCGNQSPTITLDNIFQNDIDYTQAKFTIDLQSWSRLKVFKRLHHIEFWCTTQSFPPPAWFLDRVIIRDRRFGMTAEWKYFFFPVHQWISPDHQYVVHDCEAWIPQYEPFMELREEEVSRRMQFFTFFQRAKGLPVELQEIPSSELFSSDTRWDIEPLVLEVIERTGLAEEYTSEQPWSSLDTLGNFYKKYNITEPVSLQFWMMNDICFGAQRIRGCNPYTIQLCRTLPKSFQLAANWLKPQLEGWTLRQMVSANRLYILDFHIMEGLSCKRGRELCAPLAIFFYTEKRQLKPIAIQLDRNSNDTSAIILPTDPASVWLQAKLWVNLADACHHMIVGRLLTHLILESVYVSLRRNMSQSHPIYHLVAPHFRSILPVTRKLKEWTFENGWISRNIQLSRKGIKQLLRRAFKKWRFDVNANIYRELESRGVYDPNGLGNYPYREDALLIYHTLEQFVSSYVRLFYPEGAEQIIHDNELQSWRHEIASPMEEGGLGLVGVPGSTVKLRSNSRVGYHHVNDNNNNTEEVFGLTSVDEVVRFLMGILYLDIIVAGSALRLPMFDEYGFPAQYPLSLFGPPPLDRNTFSDGSLSNPQGSVFSFSSVQGLEHVLTALPNRQMTVETVLYTRLGSRVQQSVLGQFESDFIFQKKAVILLEQFRHQLTEMAKQIDLNNSARDMHHQYRALDPSLMPNYPGI</sequence>
<evidence type="ECO:0000259" key="7">
    <source>
        <dbReference type="PROSITE" id="PS51393"/>
    </source>
</evidence>
<comment type="caution">
    <text evidence="5">Lacks conserved residue(s) required for the propagation of feature annotation.</text>
</comment>
<evidence type="ECO:0000256" key="4">
    <source>
        <dbReference type="ARBA" id="ARBA00023098"/>
    </source>
</evidence>
<evidence type="ECO:0000313" key="8">
    <source>
        <dbReference type="Proteomes" id="UP000050795"/>
    </source>
</evidence>
<dbReference type="Gene3D" id="2.60.60.20">
    <property type="entry name" value="PLAT/LH2 domain"/>
    <property type="match status" value="1"/>
</dbReference>
<evidence type="ECO:0000313" key="9">
    <source>
        <dbReference type="WBParaSite" id="TREG1_57810.1"/>
    </source>
</evidence>
<keyword evidence="2" id="KW-0223">Dioxygenase</keyword>
<dbReference type="SUPFAM" id="SSF48484">
    <property type="entry name" value="Lipoxigenase"/>
    <property type="match status" value="1"/>
</dbReference>
<reference evidence="9" key="2">
    <citation type="submission" date="2023-11" db="UniProtKB">
        <authorList>
            <consortium name="WormBaseParasite"/>
        </authorList>
    </citation>
    <scope>IDENTIFICATION</scope>
</reference>
<evidence type="ECO:0000256" key="3">
    <source>
        <dbReference type="ARBA" id="ARBA00023002"/>
    </source>
</evidence>
<protein>
    <recommendedName>
        <fullName evidence="10">Arachidonate 5-lipoxygenase</fullName>
    </recommendedName>
</protein>
<dbReference type="AlphaFoldDB" id="A0AA85JWQ8"/>
<keyword evidence="4" id="KW-0443">Lipid metabolism</keyword>
<dbReference type="InterPro" id="IPR001024">
    <property type="entry name" value="PLAT/LH2_dom"/>
</dbReference>
<dbReference type="Gene3D" id="1.20.245.10">
    <property type="entry name" value="Lipoxygenase-1, Domain 5"/>
    <property type="match status" value="2"/>
</dbReference>
<dbReference type="InterPro" id="IPR000907">
    <property type="entry name" value="LipOase"/>
</dbReference>
<evidence type="ECO:0000256" key="5">
    <source>
        <dbReference type="PROSITE-ProRule" id="PRU00152"/>
    </source>
</evidence>
<keyword evidence="1" id="KW-0479">Metal-binding</keyword>
<dbReference type="InterPro" id="IPR013819">
    <property type="entry name" value="LipOase_C"/>
</dbReference>
<dbReference type="PRINTS" id="PR00087">
    <property type="entry name" value="LIPOXYGENASE"/>
</dbReference>
<dbReference type="SUPFAM" id="SSF49723">
    <property type="entry name" value="Lipase/lipooxygenase domain (PLAT/LH2 domain)"/>
    <property type="match status" value="1"/>
</dbReference>
<feature type="domain" description="PLAT" evidence="6">
    <location>
        <begin position="8"/>
        <end position="136"/>
    </location>
</feature>
<dbReference type="InterPro" id="IPR036226">
    <property type="entry name" value="LipOase_C_sf"/>
</dbReference>
<reference evidence="8" key="1">
    <citation type="submission" date="2022-06" db="EMBL/GenBank/DDBJ databases">
        <authorList>
            <person name="Berger JAMES D."/>
            <person name="Berger JAMES D."/>
        </authorList>
    </citation>
    <scope>NUCLEOTIDE SEQUENCE [LARGE SCALE GENOMIC DNA]</scope>
</reference>
<accession>A0AA85JWQ8</accession>
<evidence type="ECO:0008006" key="10">
    <source>
        <dbReference type="Google" id="ProtNLM"/>
    </source>
</evidence>
<dbReference type="Proteomes" id="UP000050795">
    <property type="component" value="Unassembled WGS sequence"/>
</dbReference>
<dbReference type="Pfam" id="PF00305">
    <property type="entry name" value="Lipoxygenase"/>
    <property type="match status" value="1"/>
</dbReference>
<evidence type="ECO:0000256" key="2">
    <source>
        <dbReference type="ARBA" id="ARBA00022964"/>
    </source>
</evidence>
<evidence type="ECO:0000259" key="6">
    <source>
        <dbReference type="PROSITE" id="PS50095"/>
    </source>
</evidence>
<name>A0AA85JWQ8_TRIRE</name>
<dbReference type="InterPro" id="IPR036392">
    <property type="entry name" value="PLAT/LH2_dom_sf"/>
</dbReference>
<evidence type="ECO:0000256" key="1">
    <source>
        <dbReference type="ARBA" id="ARBA00022723"/>
    </source>
</evidence>
<dbReference type="PANTHER" id="PTHR11771">
    <property type="entry name" value="LIPOXYGENASE"/>
    <property type="match status" value="1"/>
</dbReference>
<keyword evidence="3" id="KW-0560">Oxidoreductase</keyword>
<dbReference type="PROSITE" id="PS50095">
    <property type="entry name" value="PLAT"/>
    <property type="match status" value="1"/>
</dbReference>
<keyword evidence="8" id="KW-1185">Reference proteome</keyword>
<dbReference type="GO" id="GO:0046872">
    <property type="term" value="F:metal ion binding"/>
    <property type="evidence" value="ECO:0007669"/>
    <property type="project" value="UniProtKB-KW"/>
</dbReference>
<organism evidence="8 9">
    <name type="scientific">Trichobilharzia regenti</name>
    <name type="common">Nasal bird schistosome</name>
    <dbReference type="NCBI Taxonomy" id="157069"/>
    <lineage>
        <taxon>Eukaryota</taxon>
        <taxon>Metazoa</taxon>
        <taxon>Spiralia</taxon>
        <taxon>Lophotrochozoa</taxon>
        <taxon>Platyhelminthes</taxon>
        <taxon>Trematoda</taxon>
        <taxon>Digenea</taxon>
        <taxon>Strigeidida</taxon>
        <taxon>Schistosomatoidea</taxon>
        <taxon>Schistosomatidae</taxon>
        <taxon>Trichobilharzia</taxon>
    </lineage>
</organism>
<dbReference type="WBParaSite" id="TREG1_57810.1">
    <property type="protein sequence ID" value="TREG1_57810.1"/>
    <property type="gene ID" value="TREG1_57810"/>
</dbReference>
<dbReference type="GO" id="GO:0034440">
    <property type="term" value="P:lipid oxidation"/>
    <property type="evidence" value="ECO:0007669"/>
    <property type="project" value="InterPro"/>
</dbReference>
<proteinExistence type="predicted"/>